<keyword evidence="3" id="KW-1185">Reference proteome</keyword>
<reference evidence="2" key="1">
    <citation type="submission" date="2020-03" db="EMBL/GenBank/DDBJ databases">
        <authorList>
            <person name="Weist P."/>
        </authorList>
    </citation>
    <scope>NUCLEOTIDE SEQUENCE</scope>
</reference>
<feature type="compositionally biased region" description="Low complexity" evidence="1">
    <location>
        <begin position="30"/>
        <end position="47"/>
    </location>
</feature>
<feature type="compositionally biased region" description="Basic and acidic residues" evidence="1">
    <location>
        <begin position="84"/>
        <end position="93"/>
    </location>
</feature>
<feature type="region of interest" description="Disordered" evidence="1">
    <location>
        <begin position="27"/>
        <end position="47"/>
    </location>
</feature>
<evidence type="ECO:0000313" key="2">
    <source>
        <dbReference type="EMBL" id="CAB1444197.1"/>
    </source>
</evidence>
<sequence length="127" mass="13569">MANEMKTHFPPQSTMLELPAGPCDKCFFDASSRGPKPPSAASSSSSFSPLRFLHDIKVTSSIPPPVNHCSPLSYSAAAALSSSERQEHERGTNAEHLPLNAQEPQRITVADKEAKGPVQVEQSEGGL</sequence>
<proteinExistence type="predicted"/>
<organism evidence="2 3">
    <name type="scientific">Pleuronectes platessa</name>
    <name type="common">European plaice</name>
    <dbReference type="NCBI Taxonomy" id="8262"/>
    <lineage>
        <taxon>Eukaryota</taxon>
        <taxon>Metazoa</taxon>
        <taxon>Chordata</taxon>
        <taxon>Craniata</taxon>
        <taxon>Vertebrata</taxon>
        <taxon>Euteleostomi</taxon>
        <taxon>Actinopterygii</taxon>
        <taxon>Neopterygii</taxon>
        <taxon>Teleostei</taxon>
        <taxon>Neoteleostei</taxon>
        <taxon>Acanthomorphata</taxon>
        <taxon>Carangaria</taxon>
        <taxon>Pleuronectiformes</taxon>
        <taxon>Pleuronectoidei</taxon>
        <taxon>Pleuronectidae</taxon>
        <taxon>Pleuronectes</taxon>
    </lineage>
</organism>
<name>A0A9N7V755_PLEPL</name>
<evidence type="ECO:0000256" key="1">
    <source>
        <dbReference type="SAM" id="MobiDB-lite"/>
    </source>
</evidence>
<protein>
    <submittedName>
        <fullName evidence="2">Uncharacterized protein</fullName>
    </submittedName>
</protein>
<dbReference type="EMBL" id="CADEAL010003323">
    <property type="protein sequence ID" value="CAB1444197.1"/>
    <property type="molecule type" value="Genomic_DNA"/>
</dbReference>
<dbReference type="Proteomes" id="UP001153269">
    <property type="component" value="Unassembled WGS sequence"/>
</dbReference>
<gene>
    <name evidence="2" type="ORF">PLEPLA_LOCUS31913</name>
</gene>
<evidence type="ECO:0000313" key="3">
    <source>
        <dbReference type="Proteomes" id="UP001153269"/>
    </source>
</evidence>
<dbReference type="AlphaFoldDB" id="A0A9N7V755"/>
<feature type="region of interest" description="Disordered" evidence="1">
    <location>
        <begin position="78"/>
        <end position="106"/>
    </location>
</feature>
<comment type="caution">
    <text evidence="2">The sequence shown here is derived from an EMBL/GenBank/DDBJ whole genome shotgun (WGS) entry which is preliminary data.</text>
</comment>
<accession>A0A9N7V755</accession>